<dbReference type="PANTHER" id="PTHR30341:SF0">
    <property type="entry name" value="NA(+)_H(+) ANTIPORTER NHAA"/>
    <property type="match status" value="1"/>
</dbReference>
<gene>
    <name evidence="8" type="primary">nhaA2</name>
    <name evidence="7" type="synonym">nhaA</name>
    <name evidence="8" type="ORF">CINF_1479</name>
</gene>
<dbReference type="GO" id="GO:0005886">
    <property type="term" value="C:plasma membrane"/>
    <property type="evidence" value="ECO:0007669"/>
    <property type="project" value="UniProtKB-SubCell"/>
</dbReference>
<comment type="catalytic activity">
    <reaction evidence="7">
        <text>Na(+)(in) + 2 H(+)(out) = Na(+)(out) + 2 H(+)(in)</text>
        <dbReference type="Rhea" id="RHEA:29251"/>
        <dbReference type="ChEBI" id="CHEBI:15378"/>
        <dbReference type="ChEBI" id="CHEBI:29101"/>
    </reaction>
</comment>
<keyword evidence="7" id="KW-0915">Sodium</keyword>
<evidence type="ECO:0000256" key="4">
    <source>
        <dbReference type="ARBA" id="ARBA00022692"/>
    </source>
</evidence>
<comment type="function">
    <text evidence="7">Na(+)/H(+) antiporter that extrudes sodium in exchange for external protons.</text>
</comment>
<evidence type="ECO:0000313" key="8">
    <source>
        <dbReference type="EMBL" id="QLI05958.1"/>
    </source>
</evidence>
<accession>A0A7H9CL77</accession>
<dbReference type="PANTHER" id="PTHR30341">
    <property type="entry name" value="SODIUM ION/PROTON ANTIPORTER NHAA-RELATED"/>
    <property type="match status" value="1"/>
</dbReference>
<evidence type="ECO:0000256" key="1">
    <source>
        <dbReference type="ARBA" id="ARBA00004429"/>
    </source>
</evidence>
<feature type="transmembrane region" description="Helical" evidence="7">
    <location>
        <begin position="388"/>
        <end position="408"/>
    </location>
</feature>
<feature type="transmembrane region" description="Helical" evidence="7">
    <location>
        <begin position="176"/>
        <end position="200"/>
    </location>
</feature>
<proteinExistence type="inferred from homology"/>
<keyword evidence="2 7" id="KW-1003">Cell membrane</keyword>
<dbReference type="EMBL" id="CP049075">
    <property type="protein sequence ID" value="QLI05958.1"/>
    <property type="molecule type" value="Genomic_DNA"/>
</dbReference>
<dbReference type="Pfam" id="PF06965">
    <property type="entry name" value="Na_H_antiport_1"/>
    <property type="match status" value="1"/>
</dbReference>
<keyword evidence="4 7" id="KW-0812">Transmembrane</keyword>
<feature type="transmembrane region" description="Helical" evidence="7">
    <location>
        <begin position="122"/>
        <end position="141"/>
    </location>
</feature>
<dbReference type="GO" id="GO:0006885">
    <property type="term" value="P:regulation of pH"/>
    <property type="evidence" value="ECO:0007669"/>
    <property type="project" value="UniProtKB-UniRule"/>
</dbReference>
<evidence type="ECO:0000256" key="5">
    <source>
        <dbReference type="ARBA" id="ARBA00022989"/>
    </source>
</evidence>
<feature type="transmembrane region" description="Helical" evidence="7">
    <location>
        <begin position="147"/>
        <end position="169"/>
    </location>
</feature>
<comment type="subcellular location">
    <subcellularLocation>
        <location evidence="1">Cell inner membrane</location>
        <topology evidence="1">Multi-pass membrane protein</topology>
    </subcellularLocation>
    <subcellularLocation>
        <location evidence="7">Cell membrane</location>
        <topology evidence="7">Multi-pass membrane protein</topology>
    </subcellularLocation>
</comment>
<feature type="transmembrane region" description="Helical" evidence="7">
    <location>
        <begin position="457"/>
        <end position="482"/>
    </location>
</feature>
<feature type="transmembrane region" description="Helical" evidence="7">
    <location>
        <begin position="229"/>
        <end position="245"/>
    </location>
</feature>
<evidence type="ECO:0000256" key="7">
    <source>
        <dbReference type="HAMAP-Rule" id="MF_01844"/>
    </source>
</evidence>
<keyword evidence="7" id="KW-0050">Antiport</keyword>
<evidence type="ECO:0000256" key="6">
    <source>
        <dbReference type="ARBA" id="ARBA00023136"/>
    </source>
</evidence>
<comment type="similarity">
    <text evidence="7">Belongs to the NhaA Na(+)/H(+) (TC 2.A.33) antiporter family.</text>
</comment>
<name>A0A7H9CL77_9BACT</name>
<feature type="transmembrane region" description="Helical" evidence="7">
    <location>
        <begin position="355"/>
        <end position="376"/>
    </location>
</feature>
<keyword evidence="7" id="KW-0813">Transport</keyword>
<evidence type="ECO:0000256" key="2">
    <source>
        <dbReference type="ARBA" id="ARBA00022475"/>
    </source>
</evidence>
<feature type="transmembrane region" description="Helical" evidence="7">
    <location>
        <begin position="206"/>
        <end position="222"/>
    </location>
</feature>
<keyword evidence="7" id="KW-0739">Sodium transport</keyword>
<dbReference type="InterPro" id="IPR023171">
    <property type="entry name" value="Na/H_antiporter_dom_sf"/>
</dbReference>
<dbReference type="Gene3D" id="1.20.1530.10">
    <property type="entry name" value="Na+/H+ antiporter like domain"/>
    <property type="match status" value="1"/>
</dbReference>
<keyword evidence="9" id="KW-1185">Reference proteome</keyword>
<keyword evidence="5 7" id="KW-1133">Transmembrane helix</keyword>
<keyword evidence="7" id="KW-0406">Ion transport</keyword>
<keyword evidence="6 7" id="KW-0472">Membrane</keyword>
<dbReference type="InterPro" id="IPR004670">
    <property type="entry name" value="NhaA"/>
</dbReference>
<dbReference type="GO" id="GO:0015385">
    <property type="term" value="F:sodium:proton antiporter activity"/>
    <property type="evidence" value="ECO:0007669"/>
    <property type="project" value="UniProtKB-UniRule"/>
</dbReference>
<dbReference type="HAMAP" id="MF_01844">
    <property type="entry name" value="NhaA"/>
    <property type="match status" value="1"/>
</dbReference>
<feature type="transmembrane region" description="Helical" evidence="7">
    <location>
        <begin position="429"/>
        <end position="451"/>
    </location>
</feature>
<feature type="transmembrane region" description="Helical" evidence="7">
    <location>
        <begin position="251"/>
        <end position="268"/>
    </location>
</feature>
<organism evidence="8 9">
    <name type="scientific">Candidatus Campylobacter infans</name>
    <dbReference type="NCBI Taxonomy" id="2561898"/>
    <lineage>
        <taxon>Bacteria</taxon>
        <taxon>Pseudomonadati</taxon>
        <taxon>Campylobacterota</taxon>
        <taxon>Epsilonproteobacteria</taxon>
        <taxon>Campylobacterales</taxon>
        <taxon>Campylobacteraceae</taxon>
        <taxon>Campylobacter</taxon>
    </lineage>
</organism>
<feature type="transmembrane region" description="Helical" evidence="7">
    <location>
        <begin position="81"/>
        <end position="101"/>
    </location>
</feature>
<evidence type="ECO:0000256" key="3">
    <source>
        <dbReference type="ARBA" id="ARBA00022519"/>
    </source>
</evidence>
<sequence>MQTGQPKHRIIIHKFPIQTTLYIKEKLQRGLTNFINHESFGGILLFFCVVLAMAVANSEYKNIYFALLNEEFGAFFGNQKIQISVGHFVNDILMTLFFVMVGLEMKREVLYGELAGFKRVSFSVLSAVGGMLIPVIFYLYFNYNTPSAHGFGIAMSTDTAFTLGAILLLGKRIPNVVKIFLVTLAVFDDLGAVLVIAFLYTANLNLQWLLIAGLLVCFLIYLNYKDTKYLLSYIITGILLWIAVFNSGIHTTIAGVILAFAIPGRSNIRTKYFTSIINMLEEWNKMLVKEGAGILQKDEKARGFVRDFFTGIMNFFRQDSSKKIDIQETSKQVHMLDTIAKYSNYAQNPLVKMELILQPICAYFIVPVFAFLNAGVSLENGVDLSSNGILYGTVLGLVVGKPLGIVAFSFISEKLNISVRPTGLTYKHIIAVGVLSGIGFTMSIFVAGLAFSDSEQIAAAKLSILIASSIAIILGVIVLYFATSQKKNRRENLFNESLK</sequence>
<evidence type="ECO:0000313" key="9">
    <source>
        <dbReference type="Proteomes" id="UP000509414"/>
    </source>
</evidence>
<protein>
    <recommendedName>
        <fullName evidence="7">Na(+)/H(+) antiporter NhaA</fullName>
    </recommendedName>
    <alternativeName>
        <fullName evidence="7">Sodium/proton antiporter NhaA</fullName>
    </alternativeName>
</protein>
<dbReference type="KEGG" id="cinf:CINF_1479"/>
<dbReference type="RefSeq" id="WP_178695952.1">
    <property type="nucleotide sequence ID" value="NZ_CP049075.1"/>
</dbReference>
<dbReference type="AlphaFoldDB" id="A0A7H9CL77"/>
<dbReference type="Proteomes" id="UP000509414">
    <property type="component" value="Chromosome"/>
</dbReference>
<reference evidence="8 9" key="1">
    <citation type="submission" date="2020-02" db="EMBL/GenBank/DDBJ databases">
        <title>Complete genome sequence of the novel Campylobacter species Candidatus Campylobacter infans.</title>
        <authorList>
            <person name="Duim B."/>
            <person name="Zomer A."/>
            <person name="van der Graaf L."/>
            <person name="Wagenaar J."/>
        </authorList>
    </citation>
    <scope>NUCLEOTIDE SEQUENCE [LARGE SCALE GENOMIC DNA]</scope>
    <source>
        <strain evidence="8 9">19S00001</strain>
    </source>
</reference>
<keyword evidence="3" id="KW-0997">Cell inner membrane</keyword>
<dbReference type="NCBIfam" id="TIGR00773">
    <property type="entry name" value="NhaA"/>
    <property type="match status" value="1"/>
</dbReference>
<feature type="transmembrane region" description="Helical" evidence="7">
    <location>
        <begin position="34"/>
        <end position="56"/>
    </location>
</feature>